<name>A0A917DSE1_9BACL</name>
<evidence type="ECO:0000259" key="1">
    <source>
        <dbReference type="PROSITE" id="PS51819"/>
    </source>
</evidence>
<dbReference type="Pfam" id="PF00903">
    <property type="entry name" value="Glyoxalase"/>
    <property type="match status" value="1"/>
</dbReference>
<dbReference type="Gene3D" id="3.30.720.110">
    <property type="match status" value="1"/>
</dbReference>
<dbReference type="InterPro" id="IPR037523">
    <property type="entry name" value="VOC_core"/>
</dbReference>
<dbReference type="PANTHER" id="PTHR34109:SF1">
    <property type="entry name" value="VOC DOMAIN-CONTAINING PROTEIN"/>
    <property type="match status" value="1"/>
</dbReference>
<reference evidence="2" key="2">
    <citation type="submission" date="2020-09" db="EMBL/GenBank/DDBJ databases">
        <authorList>
            <person name="Sun Q."/>
            <person name="Zhou Y."/>
        </authorList>
    </citation>
    <scope>NUCLEOTIDE SEQUENCE</scope>
    <source>
        <strain evidence="2">CGMCC 1.15178</strain>
    </source>
</reference>
<dbReference type="InterPro" id="IPR004360">
    <property type="entry name" value="Glyas_Fos-R_dOase_dom"/>
</dbReference>
<keyword evidence="3" id="KW-1185">Reference proteome</keyword>
<dbReference type="PROSITE" id="PS51819">
    <property type="entry name" value="VOC"/>
    <property type="match status" value="1"/>
</dbReference>
<dbReference type="PANTHER" id="PTHR34109">
    <property type="entry name" value="BNAUNNG04460D PROTEIN-RELATED"/>
    <property type="match status" value="1"/>
</dbReference>
<organism evidence="2 3">
    <name type="scientific">Paenibacillus nasutitermitis</name>
    <dbReference type="NCBI Taxonomy" id="1652958"/>
    <lineage>
        <taxon>Bacteria</taxon>
        <taxon>Bacillati</taxon>
        <taxon>Bacillota</taxon>
        <taxon>Bacilli</taxon>
        <taxon>Bacillales</taxon>
        <taxon>Paenibacillaceae</taxon>
        <taxon>Paenibacillus</taxon>
    </lineage>
</organism>
<dbReference type="InterPro" id="IPR029068">
    <property type="entry name" value="Glyas_Bleomycin-R_OHBP_Dase"/>
</dbReference>
<protein>
    <submittedName>
        <fullName evidence="2">Glycosylase</fullName>
    </submittedName>
</protein>
<proteinExistence type="predicted"/>
<dbReference type="AlphaFoldDB" id="A0A917DSE1"/>
<dbReference type="Gene3D" id="3.30.720.120">
    <property type="match status" value="1"/>
</dbReference>
<evidence type="ECO:0000313" key="2">
    <source>
        <dbReference type="EMBL" id="GGD64311.1"/>
    </source>
</evidence>
<gene>
    <name evidence="2" type="ORF">GCM10010911_22590</name>
</gene>
<accession>A0A917DSE1</accession>
<reference evidence="2" key="1">
    <citation type="journal article" date="2014" name="Int. J. Syst. Evol. Microbiol.">
        <title>Complete genome sequence of Corynebacterium casei LMG S-19264T (=DSM 44701T), isolated from a smear-ripened cheese.</title>
        <authorList>
            <consortium name="US DOE Joint Genome Institute (JGI-PGF)"/>
            <person name="Walter F."/>
            <person name="Albersmeier A."/>
            <person name="Kalinowski J."/>
            <person name="Ruckert C."/>
        </authorList>
    </citation>
    <scope>NUCLEOTIDE SEQUENCE</scope>
    <source>
        <strain evidence="2">CGMCC 1.15178</strain>
    </source>
</reference>
<dbReference type="EMBL" id="BMHP01000002">
    <property type="protein sequence ID" value="GGD64311.1"/>
    <property type="molecule type" value="Genomic_DNA"/>
</dbReference>
<evidence type="ECO:0000313" key="3">
    <source>
        <dbReference type="Proteomes" id="UP000612456"/>
    </source>
</evidence>
<feature type="domain" description="VOC" evidence="1">
    <location>
        <begin position="9"/>
        <end position="126"/>
    </location>
</feature>
<sequence length="138" mass="15090">MSSHNAPHGYQTVTPYFIVSDAAKMIEFLTNVFNAEMLNLGTDDGGSILQAEVRIGDTIVELSEGNERFPARVNTLHVFVSDTDDCYHRAISAGATSLYEPADMPYGERSGGVQDPFGNHWYIATFNKGEGEGYYPGS</sequence>
<comment type="caution">
    <text evidence="2">The sequence shown here is derived from an EMBL/GenBank/DDBJ whole genome shotgun (WGS) entry which is preliminary data.</text>
</comment>
<dbReference type="CDD" id="cd07246">
    <property type="entry name" value="VOC_like"/>
    <property type="match status" value="1"/>
</dbReference>
<dbReference type="Proteomes" id="UP000612456">
    <property type="component" value="Unassembled WGS sequence"/>
</dbReference>
<dbReference type="RefSeq" id="WP_188992086.1">
    <property type="nucleotide sequence ID" value="NZ_BMHP01000002.1"/>
</dbReference>
<dbReference type="SUPFAM" id="SSF54593">
    <property type="entry name" value="Glyoxalase/Bleomycin resistance protein/Dihydroxybiphenyl dioxygenase"/>
    <property type="match status" value="1"/>
</dbReference>